<keyword evidence="12" id="KW-0175">Coiled coil</keyword>
<comment type="function">
    <text evidence="8">Probable transcription activator that may act as growth regulators in response to water deficit.</text>
</comment>
<accession>A0A6A2XYQ2</accession>
<evidence type="ECO:0000256" key="1">
    <source>
        <dbReference type="ARBA" id="ARBA00004123"/>
    </source>
</evidence>
<reference evidence="14" key="1">
    <citation type="submission" date="2019-09" db="EMBL/GenBank/DDBJ databases">
        <title>Draft genome information of white flower Hibiscus syriacus.</title>
        <authorList>
            <person name="Kim Y.-M."/>
        </authorList>
    </citation>
    <scope>NUCLEOTIDE SEQUENCE [LARGE SCALE GENOMIC DNA]</scope>
    <source>
        <strain evidence="14">YM2019G1</strain>
    </source>
</reference>
<dbReference type="InterPro" id="IPR000047">
    <property type="entry name" value="HTH_motif"/>
</dbReference>
<dbReference type="FunFam" id="1.10.10.60:FF:000293">
    <property type="entry name" value="Homeobox-leucine zipper protein ATHB-7"/>
    <property type="match status" value="1"/>
</dbReference>
<dbReference type="PRINTS" id="PR00031">
    <property type="entry name" value="HTHREPRESSR"/>
</dbReference>
<dbReference type="GO" id="GO:0005634">
    <property type="term" value="C:nucleus"/>
    <property type="evidence" value="ECO:0007669"/>
    <property type="project" value="UniProtKB-SubCell"/>
</dbReference>
<dbReference type="Proteomes" id="UP000436088">
    <property type="component" value="Unassembled WGS sequence"/>
</dbReference>
<dbReference type="GO" id="GO:0009737">
    <property type="term" value="P:response to abscisic acid"/>
    <property type="evidence" value="ECO:0007669"/>
    <property type="project" value="UniProtKB-ARBA"/>
</dbReference>
<evidence type="ECO:0000256" key="9">
    <source>
        <dbReference type="PROSITE-ProRule" id="PRU00108"/>
    </source>
</evidence>
<dbReference type="PANTHER" id="PTHR24326:SF620">
    <property type="entry name" value="HOMEOBOX-LEUCINE ZIPPER PROTEIN"/>
    <property type="match status" value="1"/>
</dbReference>
<dbReference type="SMART" id="SM00389">
    <property type="entry name" value="HOX"/>
    <property type="match status" value="1"/>
</dbReference>
<comment type="function">
    <text evidence="11">Transcription factor.</text>
</comment>
<dbReference type="CDD" id="cd00086">
    <property type="entry name" value="homeodomain"/>
    <property type="match status" value="1"/>
</dbReference>
<dbReference type="GO" id="GO:0009414">
    <property type="term" value="P:response to water deprivation"/>
    <property type="evidence" value="ECO:0007669"/>
    <property type="project" value="UniProtKB-ARBA"/>
</dbReference>
<comment type="similarity">
    <text evidence="7 11">Belongs to the HD-ZIP homeobox family. Class I subfamily.</text>
</comment>
<feature type="domain" description="Homeobox" evidence="13">
    <location>
        <begin position="45"/>
        <end position="105"/>
    </location>
</feature>
<dbReference type="SUPFAM" id="SSF46689">
    <property type="entry name" value="Homeodomain-like"/>
    <property type="match status" value="1"/>
</dbReference>
<dbReference type="GO" id="GO:0045893">
    <property type="term" value="P:positive regulation of DNA-templated transcription"/>
    <property type="evidence" value="ECO:0007669"/>
    <property type="project" value="TreeGrafter"/>
</dbReference>
<dbReference type="PROSITE" id="PS50071">
    <property type="entry name" value="HOMEOBOX_2"/>
    <property type="match status" value="1"/>
</dbReference>
<evidence type="ECO:0000313" key="15">
    <source>
        <dbReference type="Proteomes" id="UP000436088"/>
    </source>
</evidence>
<comment type="caution">
    <text evidence="14">The sequence shown here is derived from an EMBL/GenBank/DDBJ whole genome shotgun (WGS) entry which is preliminary data.</text>
</comment>
<evidence type="ECO:0000256" key="2">
    <source>
        <dbReference type="ARBA" id="ARBA00023015"/>
    </source>
</evidence>
<keyword evidence="5 11" id="KW-0804">Transcription</keyword>
<dbReference type="InterPro" id="IPR001356">
    <property type="entry name" value="HD"/>
</dbReference>
<dbReference type="InterPro" id="IPR003106">
    <property type="entry name" value="Leu_zip_homeo"/>
</dbReference>
<evidence type="ECO:0000256" key="12">
    <source>
        <dbReference type="SAM" id="Coils"/>
    </source>
</evidence>
<name>A0A6A2XYQ2_HIBSY</name>
<dbReference type="AlphaFoldDB" id="A0A6A2XYQ2"/>
<evidence type="ECO:0000256" key="10">
    <source>
        <dbReference type="RuleBase" id="RU000682"/>
    </source>
</evidence>
<feature type="coiled-coil region" evidence="12">
    <location>
        <begin position="97"/>
        <end position="145"/>
    </location>
</feature>
<feature type="DNA-binding region" description="Homeobox" evidence="9">
    <location>
        <begin position="47"/>
        <end position="106"/>
    </location>
</feature>
<evidence type="ECO:0000313" key="14">
    <source>
        <dbReference type="EMBL" id="KAE8675560.1"/>
    </source>
</evidence>
<evidence type="ECO:0000256" key="5">
    <source>
        <dbReference type="ARBA" id="ARBA00023163"/>
    </source>
</evidence>
<dbReference type="Pfam" id="PF00046">
    <property type="entry name" value="Homeodomain"/>
    <property type="match status" value="1"/>
</dbReference>
<dbReference type="Gene3D" id="1.10.10.60">
    <property type="entry name" value="Homeodomain-like"/>
    <property type="match status" value="1"/>
</dbReference>
<evidence type="ECO:0000256" key="4">
    <source>
        <dbReference type="ARBA" id="ARBA00023155"/>
    </source>
</evidence>
<evidence type="ECO:0000259" key="13">
    <source>
        <dbReference type="PROSITE" id="PS50071"/>
    </source>
</evidence>
<evidence type="ECO:0000256" key="3">
    <source>
        <dbReference type="ARBA" id="ARBA00023125"/>
    </source>
</evidence>
<keyword evidence="6 9" id="KW-0539">Nucleus</keyword>
<evidence type="ECO:0000256" key="7">
    <source>
        <dbReference type="ARBA" id="ARBA00025748"/>
    </source>
</evidence>
<dbReference type="GO" id="GO:0000981">
    <property type="term" value="F:DNA-binding transcription factor activity, RNA polymerase II-specific"/>
    <property type="evidence" value="ECO:0007669"/>
    <property type="project" value="UniProtKB-UniRule"/>
</dbReference>
<evidence type="ECO:0000256" key="11">
    <source>
        <dbReference type="RuleBase" id="RU369038"/>
    </source>
</evidence>
<dbReference type="PANTHER" id="PTHR24326">
    <property type="entry name" value="HOMEOBOX-LEUCINE ZIPPER PROTEIN"/>
    <property type="match status" value="1"/>
</dbReference>
<dbReference type="InterPro" id="IPR009057">
    <property type="entry name" value="Homeodomain-like_sf"/>
</dbReference>
<dbReference type="Pfam" id="PF02183">
    <property type="entry name" value="HALZ"/>
    <property type="match status" value="1"/>
</dbReference>
<dbReference type="InterPro" id="IPR017970">
    <property type="entry name" value="Homeobox_CS"/>
</dbReference>
<evidence type="ECO:0000256" key="8">
    <source>
        <dbReference type="ARBA" id="ARBA00058361"/>
    </source>
</evidence>
<evidence type="ECO:0000256" key="6">
    <source>
        <dbReference type="ARBA" id="ARBA00023242"/>
    </source>
</evidence>
<protein>
    <recommendedName>
        <fullName evidence="11">Homeobox-leucine zipper protein</fullName>
    </recommendedName>
    <alternativeName>
        <fullName evidence="11">HD-ZIP protein</fullName>
    </alternativeName>
    <alternativeName>
        <fullName evidence="11">Homeodomain transcription factor</fullName>
    </alternativeName>
</protein>
<dbReference type="InterPro" id="IPR045224">
    <property type="entry name" value="HDZip_class_I_plant"/>
</dbReference>
<dbReference type="PROSITE" id="PS00027">
    <property type="entry name" value="HOMEOBOX_1"/>
    <property type="match status" value="1"/>
</dbReference>
<keyword evidence="2 11" id="KW-0805">Transcription regulation</keyword>
<sequence>MGNYIFPATLLCLISNPKHINLPFKMDRECDPAADEARTEPRCKKNKMKNKRRFSDEQIRLLESIFESETKLDPRKKKQLARELGLQPRQVAIWFQNRRARSKSKRIEQDYNTLKANYDNLESRFECLKKEKQTLILQIQKLSELLAEPHGGNGVDGSSAIEAEAQPSSGQAENNSDSVKQTGLAGEEFLMIDGLDSAAMLDHSFKGEGLEEKEVSSDNLLTTRDLLKKKEPAVYKCRSWTRPSNPSKNLLQHKMDSWVLKISNFHVV</sequence>
<keyword evidence="15" id="KW-1185">Reference proteome</keyword>
<keyword evidence="3 9" id="KW-0238">DNA-binding</keyword>
<gene>
    <name evidence="14" type="ORF">F3Y22_tig00111659pilonHSYRG00036</name>
</gene>
<keyword evidence="4 9" id="KW-0371">Homeobox</keyword>
<dbReference type="EMBL" id="VEPZ02001398">
    <property type="protein sequence ID" value="KAE8675560.1"/>
    <property type="molecule type" value="Genomic_DNA"/>
</dbReference>
<proteinExistence type="inferred from homology"/>
<comment type="subcellular location">
    <subcellularLocation>
        <location evidence="1 9 10">Nucleus</location>
    </subcellularLocation>
</comment>
<dbReference type="GO" id="GO:0000976">
    <property type="term" value="F:transcription cis-regulatory region binding"/>
    <property type="evidence" value="ECO:0007669"/>
    <property type="project" value="UniProtKB-ARBA"/>
</dbReference>
<organism evidence="14 15">
    <name type="scientific">Hibiscus syriacus</name>
    <name type="common">Rose of Sharon</name>
    <dbReference type="NCBI Taxonomy" id="106335"/>
    <lineage>
        <taxon>Eukaryota</taxon>
        <taxon>Viridiplantae</taxon>
        <taxon>Streptophyta</taxon>
        <taxon>Embryophyta</taxon>
        <taxon>Tracheophyta</taxon>
        <taxon>Spermatophyta</taxon>
        <taxon>Magnoliopsida</taxon>
        <taxon>eudicotyledons</taxon>
        <taxon>Gunneridae</taxon>
        <taxon>Pentapetalae</taxon>
        <taxon>rosids</taxon>
        <taxon>malvids</taxon>
        <taxon>Malvales</taxon>
        <taxon>Malvaceae</taxon>
        <taxon>Malvoideae</taxon>
        <taxon>Hibiscus</taxon>
    </lineage>
</organism>